<dbReference type="SUPFAM" id="SSF47323">
    <property type="entry name" value="Anticodon-binding domain of a subclass of class I aminoacyl-tRNA synthetases"/>
    <property type="match status" value="1"/>
</dbReference>
<comment type="caution">
    <text evidence="16">The sequence shown here is derived from an EMBL/GenBank/DDBJ whole genome shotgun (WGS) entry which is preliminary data.</text>
</comment>
<dbReference type="FunFam" id="3.40.50.620:FF:000003">
    <property type="entry name" value="Leucine--tRNA ligase"/>
    <property type="match status" value="1"/>
</dbReference>
<dbReference type="HAMAP" id="MF_00049_B">
    <property type="entry name" value="Leu_tRNA_synth_B"/>
    <property type="match status" value="1"/>
</dbReference>
<dbReference type="Pfam" id="PF08264">
    <property type="entry name" value="Anticodon_1"/>
    <property type="match status" value="1"/>
</dbReference>
<dbReference type="GO" id="GO:0005829">
    <property type="term" value="C:cytosol"/>
    <property type="evidence" value="ECO:0007669"/>
    <property type="project" value="TreeGrafter"/>
</dbReference>
<comment type="catalytic activity">
    <reaction evidence="8 9">
        <text>tRNA(Leu) + L-leucine + ATP = L-leucyl-tRNA(Leu) + AMP + diphosphate</text>
        <dbReference type="Rhea" id="RHEA:11688"/>
        <dbReference type="Rhea" id="RHEA-COMP:9613"/>
        <dbReference type="Rhea" id="RHEA-COMP:9622"/>
        <dbReference type="ChEBI" id="CHEBI:30616"/>
        <dbReference type="ChEBI" id="CHEBI:33019"/>
        <dbReference type="ChEBI" id="CHEBI:57427"/>
        <dbReference type="ChEBI" id="CHEBI:78442"/>
        <dbReference type="ChEBI" id="CHEBI:78494"/>
        <dbReference type="ChEBI" id="CHEBI:456215"/>
        <dbReference type="EC" id="6.1.1.4"/>
    </reaction>
</comment>
<feature type="domain" description="Methionyl/Leucyl tRNA synthetase" evidence="14">
    <location>
        <begin position="51"/>
        <end position="183"/>
    </location>
</feature>
<dbReference type="Gene3D" id="2.20.28.290">
    <property type="match status" value="1"/>
</dbReference>
<dbReference type="PANTHER" id="PTHR43740:SF2">
    <property type="entry name" value="LEUCINE--TRNA LIGASE, MITOCHONDRIAL"/>
    <property type="match status" value="1"/>
</dbReference>
<dbReference type="PROSITE" id="PS00178">
    <property type="entry name" value="AA_TRNA_LIGASE_I"/>
    <property type="match status" value="1"/>
</dbReference>
<evidence type="ECO:0000256" key="4">
    <source>
        <dbReference type="ARBA" id="ARBA00022741"/>
    </source>
</evidence>
<feature type="domain" description="Aminoacyl-tRNA synthetase class Ia" evidence="12">
    <location>
        <begin position="474"/>
        <end position="628"/>
    </location>
</feature>
<dbReference type="RefSeq" id="WP_117201110.1">
    <property type="nucleotide sequence ID" value="NZ_JBHTBK010000006.1"/>
</dbReference>
<accession>A0A372DRU1</accession>
<dbReference type="InterPro" id="IPR002302">
    <property type="entry name" value="Leu-tRNA-ligase"/>
</dbReference>
<reference evidence="16 17" key="1">
    <citation type="submission" date="2018-08" db="EMBL/GenBank/DDBJ databases">
        <title>Lysobacter weifangensis sp. nov., a new member of the family 'Xanthomonadaceae', isolated from soil in a farmland.</title>
        <authorList>
            <person name="Zhao H."/>
        </authorList>
    </citation>
    <scope>NUCLEOTIDE SEQUENCE [LARGE SCALE GENOMIC DNA]</scope>
    <source>
        <strain evidence="16 17">WF-2</strain>
    </source>
</reference>
<evidence type="ECO:0000259" key="13">
    <source>
        <dbReference type="Pfam" id="PF08264"/>
    </source>
</evidence>
<dbReference type="SUPFAM" id="SSF52374">
    <property type="entry name" value="Nucleotidylyl transferase"/>
    <property type="match status" value="1"/>
</dbReference>
<keyword evidence="6 9" id="KW-0648">Protein biosynthesis</keyword>
<evidence type="ECO:0000256" key="9">
    <source>
        <dbReference type="HAMAP-Rule" id="MF_00049"/>
    </source>
</evidence>
<feature type="domain" description="Leucyl-tRNA synthetase editing" evidence="15">
    <location>
        <begin position="233"/>
        <end position="380"/>
    </location>
</feature>
<dbReference type="CDD" id="cd00812">
    <property type="entry name" value="LeuRS_core"/>
    <property type="match status" value="1"/>
</dbReference>
<keyword evidence="2 9" id="KW-0963">Cytoplasm</keyword>
<dbReference type="InterPro" id="IPR013155">
    <property type="entry name" value="M/V/L/I-tRNA-synth_anticd-bd"/>
</dbReference>
<feature type="short sequence motif" description="'KMSKS' region" evidence="9">
    <location>
        <begin position="676"/>
        <end position="680"/>
    </location>
</feature>
<dbReference type="SUPFAM" id="SSF50677">
    <property type="entry name" value="ValRS/IleRS/LeuRS editing domain"/>
    <property type="match status" value="1"/>
</dbReference>
<dbReference type="InterPro" id="IPR015413">
    <property type="entry name" value="Methionyl/Leucyl_tRNA_Synth"/>
</dbReference>
<evidence type="ECO:0000256" key="10">
    <source>
        <dbReference type="RuleBase" id="RU363035"/>
    </source>
</evidence>
<feature type="region of interest" description="Disordered" evidence="11">
    <location>
        <begin position="742"/>
        <end position="777"/>
    </location>
</feature>
<evidence type="ECO:0000256" key="1">
    <source>
        <dbReference type="ARBA" id="ARBA00005594"/>
    </source>
</evidence>
<dbReference type="FunFam" id="3.40.50.620:FF:000124">
    <property type="entry name" value="Leucine--tRNA ligase"/>
    <property type="match status" value="1"/>
</dbReference>
<comment type="similarity">
    <text evidence="1 9 10">Belongs to the class-I aminoacyl-tRNA synthetase family.</text>
</comment>
<dbReference type="Pfam" id="PF09334">
    <property type="entry name" value="tRNA-synt_1g"/>
    <property type="match status" value="1"/>
</dbReference>
<dbReference type="OrthoDB" id="9810365at2"/>
<evidence type="ECO:0000313" key="16">
    <source>
        <dbReference type="EMBL" id="RFP62290.1"/>
    </source>
</evidence>
<keyword evidence="4 9" id="KW-0547">Nucleotide-binding</keyword>
<dbReference type="InterPro" id="IPR009008">
    <property type="entry name" value="Val/Leu/Ile-tRNA-synth_edit"/>
</dbReference>
<dbReference type="Gene3D" id="3.10.20.590">
    <property type="match status" value="1"/>
</dbReference>
<dbReference type="NCBIfam" id="TIGR00396">
    <property type="entry name" value="leuS_bact"/>
    <property type="match status" value="1"/>
</dbReference>
<comment type="subcellular location">
    <subcellularLocation>
        <location evidence="9">Cytoplasm</location>
    </subcellularLocation>
</comment>
<dbReference type="EC" id="6.1.1.4" evidence="9"/>
<dbReference type="CDD" id="cd07958">
    <property type="entry name" value="Anticodon_Ia_Leu_BEm"/>
    <property type="match status" value="1"/>
</dbReference>
<evidence type="ECO:0000256" key="7">
    <source>
        <dbReference type="ARBA" id="ARBA00023146"/>
    </source>
</evidence>
<dbReference type="InterPro" id="IPR002300">
    <property type="entry name" value="aa-tRNA-synth_Ia"/>
</dbReference>
<evidence type="ECO:0000259" key="12">
    <source>
        <dbReference type="Pfam" id="PF00133"/>
    </source>
</evidence>
<protein>
    <recommendedName>
        <fullName evidence="9">Leucine--tRNA ligase</fullName>
        <ecNumber evidence="9">6.1.1.4</ecNumber>
    </recommendedName>
    <alternativeName>
        <fullName evidence="9">Leucyl-tRNA synthetase</fullName>
        <shortName evidence="9">LeuRS</shortName>
    </alternativeName>
</protein>
<evidence type="ECO:0000259" key="14">
    <source>
        <dbReference type="Pfam" id="PF09334"/>
    </source>
</evidence>
<dbReference type="Pfam" id="PF00133">
    <property type="entry name" value="tRNA-synt_1"/>
    <property type="match status" value="2"/>
</dbReference>
<dbReference type="GO" id="GO:0005524">
    <property type="term" value="F:ATP binding"/>
    <property type="evidence" value="ECO:0007669"/>
    <property type="project" value="UniProtKB-UniRule"/>
</dbReference>
<dbReference type="PANTHER" id="PTHR43740">
    <property type="entry name" value="LEUCYL-TRNA SYNTHETASE"/>
    <property type="match status" value="1"/>
</dbReference>
<proteinExistence type="inferred from homology"/>
<dbReference type="AlphaFoldDB" id="A0A372DRU1"/>
<feature type="short sequence motif" description="'HIGH' region" evidence="9">
    <location>
        <begin position="54"/>
        <end position="64"/>
    </location>
</feature>
<feature type="domain" description="Methionyl/Valyl/Leucyl/Isoleucyl-tRNA synthetase anticodon-binding" evidence="13">
    <location>
        <begin position="788"/>
        <end position="914"/>
    </location>
</feature>
<keyword evidence="7 9" id="KW-0030">Aminoacyl-tRNA synthetase</keyword>
<dbReference type="GO" id="GO:0002161">
    <property type="term" value="F:aminoacyl-tRNA deacylase activity"/>
    <property type="evidence" value="ECO:0007669"/>
    <property type="project" value="InterPro"/>
</dbReference>
<sequence length="951" mass="105058">MSTDPASSAASPDPAAYRPAAVESAAQQFWTRTRAFEVTEDPARPKFYCLSMLPYPSGALHVGHLRNYTIGDVISRYRRMCGDNVLQPMGWDAFGLPAENAAIKRNTSPAKWTYANIEHMRAQLKSLGYAIDWTREFATCRPEYYVHEQRMFVRLLKQGLAYRKNSVVNWDPVDRTVLANEQVIDGRGWRSGAVVEKREIPQWFLKITDYAQELLDGLDTLEGWPESVKTMQRNWIGRSEGLEFAFDLDGGDAQLRVFTTRPDTLAGVTFLSIAAEHPLAQQAAQSDPALADFIAGLKRGGVSEAELETQEKRGMDTGLRALHPLTGEKLPVYVANFVLMGYGTGAVMAVPGHDQRDWEFARQYQLPVKLVVVPAPVRDALQEIARDLAGGHSDPMQAALAGDLGAVDVYATGAAVQVVEAFRQRVATEGAWTERGWLVNSGDLDGMDYRQAFDALAARFQAEGRGVRRVNYRLRDWGVSRQRYWGCPIPVIYCDACGAVPVPEEQLPVVLPEDVAFSGVLSPIKADPEWRKTTCPQCSGPAERETDTFDTFMESSWYYARYTSPGAAEQIDARANYWLPVDQYIGGIEHAILHLLYFRFYHKLLRDQGLVASDEPATRLLTQGMVIADTYYRETGGHREWINPADVEVQRDERGHVVGAVLKADGQPVRIGGTEKMSKSKNNGVDPQAMVDKYGADTVRLFSMFAAPPEQSLEWSEAGVEGMARFLRRFWREVVAHAAQPDHPAIVPAAGRTDSLPPAQRGEGARRADEGQPASSQVDLARLTAAQKTLRRQLHETILKVGDDYGRRHSFNTAIAALMELLNHVAKFDDASDQGRAVRHEALEAMVLLLNPVTPHICHALWQTLGHPETLLEDVPFPRADPTALAREALTLAVQVNGKLRGTIEVAPDAPREAIEAAALAAPAVARFLEGQAVRKVIVVPGKIVNIVAAG</sequence>
<keyword evidence="3 9" id="KW-0436">Ligase</keyword>
<evidence type="ECO:0000256" key="6">
    <source>
        <dbReference type="ARBA" id="ARBA00022917"/>
    </source>
</evidence>
<dbReference type="Pfam" id="PF13603">
    <property type="entry name" value="tRNA-synt_1_2"/>
    <property type="match status" value="1"/>
</dbReference>
<evidence type="ECO:0000256" key="2">
    <source>
        <dbReference type="ARBA" id="ARBA00022490"/>
    </source>
</evidence>
<dbReference type="Proteomes" id="UP000262917">
    <property type="component" value="Unassembled WGS sequence"/>
</dbReference>
<gene>
    <name evidence="9" type="primary">leuS</name>
    <name evidence="16" type="ORF">D0Y53_00220</name>
</gene>
<dbReference type="Gene3D" id="3.40.50.620">
    <property type="entry name" value="HUPs"/>
    <property type="match status" value="2"/>
</dbReference>
<evidence type="ECO:0000313" key="17">
    <source>
        <dbReference type="Proteomes" id="UP000262917"/>
    </source>
</evidence>
<keyword evidence="17" id="KW-1185">Reference proteome</keyword>
<dbReference type="Gene3D" id="1.10.730.10">
    <property type="entry name" value="Isoleucyl-tRNA Synthetase, Domain 1"/>
    <property type="match status" value="2"/>
</dbReference>
<dbReference type="FunFam" id="3.10.20.590:FF:000001">
    <property type="entry name" value="Leucine--tRNA ligase"/>
    <property type="match status" value="1"/>
</dbReference>
<dbReference type="GO" id="GO:0004823">
    <property type="term" value="F:leucine-tRNA ligase activity"/>
    <property type="evidence" value="ECO:0007669"/>
    <property type="project" value="UniProtKB-UniRule"/>
</dbReference>
<evidence type="ECO:0000256" key="5">
    <source>
        <dbReference type="ARBA" id="ARBA00022840"/>
    </source>
</evidence>
<dbReference type="PRINTS" id="PR00985">
    <property type="entry name" value="TRNASYNTHLEU"/>
</dbReference>
<evidence type="ECO:0000256" key="3">
    <source>
        <dbReference type="ARBA" id="ARBA00022598"/>
    </source>
</evidence>
<evidence type="ECO:0000259" key="15">
    <source>
        <dbReference type="Pfam" id="PF13603"/>
    </source>
</evidence>
<dbReference type="FunFam" id="2.20.28.290:FF:000001">
    <property type="entry name" value="Leucine--tRNA ligase"/>
    <property type="match status" value="1"/>
</dbReference>
<dbReference type="Gene3D" id="3.90.740.10">
    <property type="entry name" value="Valyl/Leucyl/Isoleucyl-tRNA synthetase, editing domain"/>
    <property type="match status" value="1"/>
</dbReference>
<evidence type="ECO:0000256" key="8">
    <source>
        <dbReference type="ARBA" id="ARBA00047469"/>
    </source>
</evidence>
<dbReference type="EMBL" id="QVPD01000001">
    <property type="protein sequence ID" value="RFP62290.1"/>
    <property type="molecule type" value="Genomic_DNA"/>
</dbReference>
<dbReference type="GO" id="GO:0006429">
    <property type="term" value="P:leucyl-tRNA aminoacylation"/>
    <property type="evidence" value="ECO:0007669"/>
    <property type="project" value="UniProtKB-UniRule"/>
</dbReference>
<evidence type="ECO:0000256" key="11">
    <source>
        <dbReference type="SAM" id="MobiDB-lite"/>
    </source>
</evidence>
<dbReference type="InterPro" id="IPR001412">
    <property type="entry name" value="aa-tRNA-synth_I_CS"/>
</dbReference>
<organism evidence="16 17">
    <name type="scientific">Cognatiluteimonas weifangensis</name>
    <dbReference type="NCBI Taxonomy" id="2303539"/>
    <lineage>
        <taxon>Bacteria</taxon>
        <taxon>Pseudomonadati</taxon>
        <taxon>Pseudomonadota</taxon>
        <taxon>Gammaproteobacteria</taxon>
        <taxon>Lysobacterales</taxon>
        <taxon>Lysobacteraceae</taxon>
        <taxon>Cognatiluteimonas</taxon>
    </lineage>
</organism>
<name>A0A372DRU1_9GAMM</name>
<keyword evidence="5 9" id="KW-0067">ATP-binding</keyword>
<feature type="binding site" evidence="9">
    <location>
        <position position="679"/>
    </location>
    <ligand>
        <name>ATP</name>
        <dbReference type="ChEBI" id="CHEBI:30616"/>
    </ligand>
</feature>
<dbReference type="InterPro" id="IPR025709">
    <property type="entry name" value="Leu_tRNA-synth_edit"/>
</dbReference>
<feature type="domain" description="Aminoacyl-tRNA synthetase class Ia" evidence="12">
    <location>
        <begin position="675"/>
        <end position="715"/>
    </location>
</feature>
<dbReference type="InterPro" id="IPR014729">
    <property type="entry name" value="Rossmann-like_a/b/a_fold"/>
</dbReference>
<dbReference type="InterPro" id="IPR009080">
    <property type="entry name" value="tRNAsynth_Ia_anticodon-bd"/>
</dbReference>